<dbReference type="Proteomes" id="UP000186313">
    <property type="component" value="Unassembled WGS sequence"/>
</dbReference>
<dbReference type="OrthoDB" id="1425700at2"/>
<evidence type="ECO:0000313" key="5">
    <source>
        <dbReference type="Proteomes" id="UP000186313"/>
    </source>
</evidence>
<evidence type="ECO:0000313" key="4">
    <source>
        <dbReference type="Proteomes" id="UP000186039"/>
    </source>
</evidence>
<protein>
    <submittedName>
        <fullName evidence="2">Uncharacterized protein</fullName>
    </submittedName>
</protein>
<sequence length="221" mass="24919">MKTTTYSQDKTLRDEFALSQSTKNIILKRSLMTLIGVAICLLVNVVMRVDYILLGNTLGELSLTEGLEQVMLIIASGSFFYLASQQPKLKHAATLIAAFFLVMLIRENDALFDYIAHGFWRYPAMAVAFSAIAYAVRNGKQSLDQLAVILNNRNMGMLLLGIVLLLVYSRLFGMGNFWKGVMQEHYVRDVKNIAEEGTELLAYCIIAFSSCRLARCFRKQH</sequence>
<organism evidence="2 5">
    <name type="scientific">Vibrio panuliri</name>
    <dbReference type="NCBI Taxonomy" id="1381081"/>
    <lineage>
        <taxon>Bacteria</taxon>
        <taxon>Pseudomonadati</taxon>
        <taxon>Pseudomonadota</taxon>
        <taxon>Gammaproteobacteria</taxon>
        <taxon>Vibrionales</taxon>
        <taxon>Vibrionaceae</taxon>
        <taxon>Vibrio</taxon>
    </lineage>
</organism>
<evidence type="ECO:0000313" key="2">
    <source>
        <dbReference type="EMBL" id="OLQ87165.1"/>
    </source>
</evidence>
<dbReference type="STRING" id="1381081.BIY22_11395"/>
<evidence type="ECO:0000256" key="1">
    <source>
        <dbReference type="SAM" id="Phobius"/>
    </source>
</evidence>
<accession>A0A1Q9HCP6</accession>
<dbReference type="AlphaFoldDB" id="A0A1Q9HCP6"/>
<dbReference type="Proteomes" id="UP000186039">
    <property type="component" value="Unassembled WGS sequence"/>
</dbReference>
<dbReference type="EMBL" id="MJMH01000190">
    <property type="protein sequence ID" value="OLQ88761.1"/>
    <property type="molecule type" value="Genomic_DNA"/>
</dbReference>
<feature type="transmembrane region" description="Helical" evidence="1">
    <location>
        <begin position="157"/>
        <end position="178"/>
    </location>
</feature>
<feature type="transmembrane region" description="Helical" evidence="1">
    <location>
        <begin position="118"/>
        <end position="136"/>
    </location>
</feature>
<dbReference type="RefSeq" id="WP_075710023.1">
    <property type="nucleotide sequence ID" value="NZ_AP019654.1"/>
</dbReference>
<proteinExistence type="predicted"/>
<evidence type="ECO:0000313" key="3">
    <source>
        <dbReference type="EMBL" id="OLQ88761.1"/>
    </source>
</evidence>
<keyword evidence="1" id="KW-0472">Membrane</keyword>
<feature type="transmembrane region" description="Helical" evidence="1">
    <location>
        <begin position="89"/>
        <end position="106"/>
    </location>
</feature>
<comment type="caution">
    <text evidence="2">The sequence shown here is derived from an EMBL/GenBank/DDBJ whole genome shotgun (WGS) entry which is preliminary data.</text>
</comment>
<dbReference type="EMBL" id="MJMJ01000034">
    <property type="protein sequence ID" value="OLQ87165.1"/>
    <property type="molecule type" value="Genomic_DNA"/>
</dbReference>
<keyword evidence="1" id="KW-1133">Transmembrane helix</keyword>
<reference evidence="4 5" key="1">
    <citation type="submission" date="2016-09" db="EMBL/GenBank/DDBJ databases">
        <title>Genomic Taxonomy of the Vibrionaceae.</title>
        <authorList>
            <person name="Gonzalez-Castillo A."/>
            <person name="Gomez-Gil B."/>
            <person name="Enciso-Ibarra K."/>
        </authorList>
    </citation>
    <scope>NUCLEOTIDE SEQUENCE [LARGE SCALE GENOMIC DNA]</scope>
    <source>
        <strain evidence="3 4">CAIM 1902</strain>
        <strain evidence="2 5">CAIM 703</strain>
    </source>
</reference>
<feature type="transmembrane region" description="Helical" evidence="1">
    <location>
        <begin position="31"/>
        <end position="54"/>
    </location>
</feature>
<name>A0A1Q9HCP6_9VIBR</name>
<keyword evidence="1" id="KW-0812">Transmembrane</keyword>
<keyword evidence="4" id="KW-1185">Reference proteome</keyword>
<gene>
    <name evidence="3" type="ORF">BIY20_12690</name>
    <name evidence="2" type="ORF">BIY22_11395</name>
</gene>